<accession>A0A2G2Y9Y3</accession>
<feature type="compositionally biased region" description="Polar residues" evidence="2">
    <location>
        <begin position="13"/>
        <end position="22"/>
    </location>
</feature>
<feature type="region of interest" description="Disordered" evidence="2">
    <location>
        <begin position="1"/>
        <end position="28"/>
    </location>
</feature>
<reference evidence="3 4" key="2">
    <citation type="journal article" date="2017" name="Genome Biol.">
        <title>New reference genome sequences of hot pepper reveal the massive evolution of plant disease-resistance genes by retroduplication.</title>
        <authorList>
            <person name="Kim S."/>
            <person name="Park J."/>
            <person name="Yeom S.I."/>
            <person name="Kim Y.M."/>
            <person name="Seo E."/>
            <person name="Kim K.T."/>
            <person name="Kim M.S."/>
            <person name="Lee J.M."/>
            <person name="Cheong K."/>
            <person name="Shin H.S."/>
            <person name="Kim S.B."/>
            <person name="Han K."/>
            <person name="Lee J."/>
            <person name="Park M."/>
            <person name="Lee H.A."/>
            <person name="Lee H.Y."/>
            <person name="Lee Y."/>
            <person name="Oh S."/>
            <person name="Lee J.H."/>
            <person name="Choi E."/>
            <person name="Choi E."/>
            <person name="Lee S.E."/>
            <person name="Jeon J."/>
            <person name="Kim H."/>
            <person name="Choi G."/>
            <person name="Song H."/>
            <person name="Lee J."/>
            <person name="Lee S.C."/>
            <person name="Kwon J.K."/>
            <person name="Lee H.Y."/>
            <person name="Koo N."/>
            <person name="Hong Y."/>
            <person name="Kim R.W."/>
            <person name="Kang W.H."/>
            <person name="Huh J.H."/>
            <person name="Kang B.C."/>
            <person name="Yang T.J."/>
            <person name="Lee Y.H."/>
            <person name="Bennetzen J.L."/>
            <person name="Choi D."/>
        </authorList>
    </citation>
    <scope>NUCLEOTIDE SEQUENCE [LARGE SCALE GENOMIC DNA]</scope>
    <source>
        <strain evidence="4">cv. CM334</strain>
    </source>
</reference>
<dbReference type="Pfam" id="PF02519">
    <property type="entry name" value="Auxin_inducible"/>
    <property type="match status" value="1"/>
</dbReference>
<dbReference type="InterPro" id="IPR003676">
    <property type="entry name" value="SAUR_fam"/>
</dbReference>
<reference evidence="3 4" key="1">
    <citation type="journal article" date="2014" name="Nat. Genet.">
        <title>Genome sequence of the hot pepper provides insights into the evolution of pungency in Capsicum species.</title>
        <authorList>
            <person name="Kim S."/>
            <person name="Park M."/>
            <person name="Yeom S.I."/>
            <person name="Kim Y.M."/>
            <person name="Lee J.M."/>
            <person name="Lee H.A."/>
            <person name="Seo E."/>
            <person name="Choi J."/>
            <person name="Cheong K."/>
            <person name="Kim K.T."/>
            <person name="Jung K."/>
            <person name="Lee G.W."/>
            <person name="Oh S.K."/>
            <person name="Bae C."/>
            <person name="Kim S.B."/>
            <person name="Lee H.Y."/>
            <person name="Kim S.Y."/>
            <person name="Kim M.S."/>
            <person name="Kang B.C."/>
            <person name="Jo Y.D."/>
            <person name="Yang H.B."/>
            <person name="Jeong H.J."/>
            <person name="Kang W.H."/>
            <person name="Kwon J.K."/>
            <person name="Shin C."/>
            <person name="Lim J.Y."/>
            <person name="Park J.H."/>
            <person name="Huh J.H."/>
            <person name="Kim J.S."/>
            <person name="Kim B.D."/>
            <person name="Cohen O."/>
            <person name="Paran I."/>
            <person name="Suh M.C."/>
            <person name="Lee S.B."/>
            <person name="Kim Y.K."/>
            <person name="Shin Y."/>
            <person name="Noh S.J."/>
            <person name="Park J."/>
            <person name="Seo Y.S."/>
            <person name="Kwon S.Y."/>
            <person name="Kim H.A."/>
            <person name="Park J.M."/>
            <person name="Kim H.J."/>
            <person name="Choi S.B."/>
            <person name="Bosland P.W."/>
            <person name="Reeves G."/>
            <person name="Jo S.H."/>
            <person name="Lee B.W."/>
            <person name="Cho H.T."/>
            <person name="Choi H.S."/>
            <person name="Lee M.S."/>
            <person name="Yu Y."/>
            <person name="Do Choi Y."/>
            <person name="Park B.S."/>
            <person name="van Deynze A."/>
            <person name="Ashrafi H."/>
            <person name="Hill T."/>
            <person name="Kim W.T."/>
            <person name="Pai H.S."/>
            <person name="Ahn H.K."/>
            <person name="Yeam I."/>
            <person name="Giovannoni J.J."/>
            <person name="Rose J.K."/>
            <person name="Sorensen I."/>
            <person name="Lee S.J."/>
            <person name="Kim R.W."/>
            <person name="Choi I.Y."/>
            <person name="Choi B.S."/>
            <person name="Lim J.S."/>
            <person name="Lee Y.H."/>
            <person name="Choi D."/>
        </authorList>
    </citation>
    <scope>NUCLEOTIDE SEQUENCE [LARGE SCALE GENOMIC DNA]</scope>
    <source>
        <strain evidence="4">cv. CM334</strain>
    </source>
</reference>
<proteinExistence type="inferred from homology"/>
<dbReference type="EMBL" id="AYRZ02000012">
    <property type="protein sequence ID" value="PHT66552.1"/>
    <property type="molecule type" value="Genomic_DNA"/>
</dbReference>
<dbReference type="Gramene" id="PHT66552">
    <property type="protein sequence ID" value="PHT66552"/>
    <property type="gene ID" value="T459_30977"/>
</dbReference>
<gene>
    <name evidence="3" type="ORF">T459_30977</name>
</gene>
<comment type="caution">
    <text evidence="3">The sequence shown here is derived from an EMBL/GenBank/DDBJ whole genome shotgun (WGS) entry which is preliminary data.</text>
</comment>
<evidence type="ECO:0000313" key="4">
    <source>
        <dbReference type="Proteomes" id="UP000222542"/>
    </source>
</evidence>
<dbReference type="PANTHER" id="PTHR31374">
    <property type="entry name" value="AUXIN-INDUCED PROTEIN-LIKE-RELATED"/>
    <property type="match status" value="1"/>
</dbReference>
<comment type="similarity">
    <text evidence="1">Belongs to the ARG7 family.</text>
</comment>
<evidence type="ECO:0000313" key="3">
    <source>
        <dbReference type="EMBL" id="PHT66552.1"/>
    </source>
</evidence>
<dbReference type="Proteomes" id="UP000222542">
    <property type="component" value="Unassembled WGS sequence"/>
</dbReference>
<dbReference type="STRING" id="4072.A0A2G2Y9Y3"/>
<dbReference type="AlphaFoldDB" id="A0A2G2Y9Y3"/>
<dbReference type="GO" id="GO:0009733">
    <property type="term" value="P:response to auxin"/>
    <property type="evidence" value="ECO:0007669"/>
    <property type="project" value="InterPro"/>
</dbReference>
<feature type="compositionally biased region" description="Basic and acidic residues" evidence="2">
    <location>
        <begin position="1"/>
        <end position="11"/>
    </location>
</feature>
<name>A0A2G2Y9Y3_CAPAN</name>
<sequence length="161" mass="18282">MSADMLKEWHQRGQASEASFPQAQDRAKDLGNEEDWPIVWGTMGAARAKLCAADTLKNEPMKPNYSWIYQRNIDNRMGEVENEDADGLSQILQRWRKKAATTSRRRVPIDVPSGHVVITVGTNCKRYVVRATYLNHPIFKKFLSQAEEEYGFTNSGPLAIP</sequence>
<organism evidence="3 4">
    <name type="scientific">Capsicum annuum</name>
    <name type="common">Capsicum pepper</name>
    <dbReference type="NCBI Taxonomy" id="4072"/>
    <lineage>
        <taxon>Eukaryota</taxon>
        <taxon>Viridiplantae</taxon>
        <taxon>Streptophyta</taxon>
        <taxon>Embryophyta</taxon>
        <taxon>Tracheophyta</taxon>
        <taxon>Spermatophyta</taxon>
        <taxon>Magnoliopsida</taxon>
        <taxon>eudicotyledons</taxon>
        <taxon>Gunneridae</taxon>
        <taxon>Pentapetalae</taxon>
        <taxon>asterids</taxon>
        <taxon>lamiids</taxon>
        <taxon>Solanales</taxon>
        <taxon>Solanaceae</taxon>
        <taxon>Solanoideae</taxon>
        <taxon>Capsiceae</taxon>
        <taxon>Capsicum</taxon>
    </lineage>
</organism>
<keyword evidence="4" id="KW-1185">Reference proteome</keyword>
<dbReference type="PANTHER" id="PTHR31374:SF227">
    <property type="entry name" value="INDOLE-3-ACETIC ACID-INDUCED PROTEIN ARG7-LIKE"/>
    <property type="match status" value="1"/>
</dbReference>
<evidence type="ECO:0000256" key="2">
    <source>
        <dbReference type="SAM" id="MobiDB-lite"/>
    </source>
</evidence>
<protein>
    <submittedName>
        <fullName evidence="3">Uncharacterized protein</fullName>
    </submittedName>
</protein>
<evidence type="ECO:0000256" key="1">
    <source>
        <dbReference type="ARBA" id="ARBA00006974"/>
    </source>
</evidence>